<name>A0A9W6HUS8_9MICO</name>
<dbReference type="SUPFAM" id="SSF51338">
    <property type="entry name" value="Composite domain of metallo-dependent hydrolases"/>
    <property type="match status" value="1"/>
</dbReference>
<dbReference type="InterPro" id="IPR013108">
    <property type="entry name" value="Amidohydro_3"/>
</dbReference>
<sequence>MTAASLLQGVRVAGADRHLLPFGDEPVDVLLSGGRVADIAPHGTFDGWRARHTTLDAGEVIDGRGAWVLPGLWDHHVHMVQWALAAERVPLRDVTSAVDAAQKMSHAPVQADGRRVGSGYRDVLWADAPELTLLDAATNDVPTYLINADVHSVWLNSAALRREGFSEEEAPDGVLREADAFEISRRLNAADPAVADVAVLQAARRAAARGVVGLVDFDMAWNADAWARRTAAGFDTQHVEFAVYPADLERAVRSGFRSDDPLEGDRTGLVRVGALKVISDGSLGTRTAACFHGYSDDPHNHGIVTVPPEELHALLLRATAAGIRVAVHAIGDRALSNALDAFSATGAQGTIEHAQLVRHADLRRMGSLGITASVQPQHAIDDRDAADRLWATQEAIGYPLGSLRAAGIDVQLGSDAPVSPLDPWHAIAAAVHRTGDDRAPWHPEERLDIETALRASAHRGTAGNGGVRLGGAADLVLVDIDPAHASRDELRTMPVRTTLLAGRITHHSARTYGG</sequence>
<dbReference type="PANTHER" id="PTHR22642">
    <property type="entry name" value="IMIDAZOLONEPROPIONASE"/>
    <property type="match status" value="1"/>
</dbReference>
<organism evidence="2 3">
    <name type="scientific">Microbacterium keratanolyticum</name>
    <dbReference type="NCBI Taxonomy" id="67574"/>
    <lineage>
        <taxon>Bacteria</taxon>
        <taxon>Bacillati</taxon>
        <taxon>Actinomycetota</taxon>
        <taxon>Actinomycetes</taxon>
        <taxon>Micrococcales</taxon>
        <taxon>Microbacteriaceae</taxon>
        <taxon>Microbacterium</taxon>
    </lineage>
</organism>
<keyword evidence="3" id="KW-1185">Reference proteome</keyword>
<dbReference type="InterPro" id="IPR032466">
    <property type="entry name" value="Metal_Hydrolase"/>
</dbReference>
<dbReference type="Gene3D" id="3.10.310.70">
    <property type="match status" value="1"/>
</dbReference>
<feature type="domain" description="Amidohydrolase 3" evidence="1">
    <location>
        <begin position="59"/>
        <end position="506"/>
    </location>
</feature>
<dbReference type="AlphaFoldDB" id="A0A9W6HUS8"/>
<comment type="caution">
    <text evidence="2">The sequence shown here is derived from an EMBL/GenBank/DDBJ whole genome shotgun (WGS) entry which is preliminary data.</text>
</comment>
<accession>A0A9W6HUS8</accession>
<dbReference type="PANTHER" id="PTHR22642:SF2">
    <property type="entry name" value="PROTEIN LONG AFTER FAR-RED 3"/>
    <property type="match status" value="1"/>
</dbReference>
<dbReference type="InterPro" id="IPR011059">
    <property type="entry name" value="Metal-dep_hydrolase_composite"/>
</dbReference>
<dbReference type="SUPFAM" id="SSF51556">
    <property type="entry name" value="Metallo-dependent hydrolases"/>
    <property type="match status" value="1"/>
</dbReference>
<dbReference type="Gene3D" id="3.20.20.140">
    <property type="entry name" value="Metal-dependent hydrolases"/>
    <property type="match status" value="1"/>
</dbReference>
<dbReference type="GO" id="GO:0016810">
    <property type="term" value="F:hydrolase activity, acting on carbon-nitrogen (but not peptide) bonds"/>
    <property type="evidence" value="ECO:0007669"/>
    <property type="project" value="InterPro"/>
</dbReference>
<evidence type="ECO:0000313" key="2">
    <source>
        <dbReference type="EMBL" id="GLK02554.1"/>
    </source>
</evidence>
<dbReference type="RefSeq" id="WP_204937407.1">
    <property type="nucleotide sequence ID" value="NZ_BAAAUM010000002.1"/>
</dbReference>
<reference evidence="2" key="2">
    <citation type="submission" date="2023-01" db="EMBL/GenBank/DDBJ databases">
        <authorList>
            <person name="Sun Q."/>
            <person name="Evtushenko L."/>
        </authorList>
    </citation>
    <scope>NUCLEOTIDE SEQUENCE</scope>
    <source>
        <strain evidence="2">VKM Ac-1958</strain>
    </source>
</reference>
<dbReference type="Pfam" id="PF07969">
    <property type="entry name" value="Amidohydro_3"/>
    <property type="match status" value="1"/>
</dbReference>
<evidence type="ECO:0000259" key="1">
    <source>
        <dbReference type="Pfam" id="PF07969"/>
    </source>
</evidence>
<gene>
    <name evidence="2" type="ORF">GCM10017596_22690</name>
</gene>
<reference evidence="2" key="1">
    <citation type="journal article" date="2014" name="Int. J. Syst. Evol. Microbiol.">
        <title>Complete genome sequence of Corynebacterium casei LMG S-19264T (=DSM 44701T), isolated from a smear-ripened cheese.</title>
        <authorList>
            <consortium name="US DOE Joint Genome Institute (JGI-PGF)"/>
            <person name="Walter F."/>
            <person name="Albersmeier A."/>
            <person name="Kalinowski J."/>
            <person name="Ruckert C."/>
        </authorList>
    </citation>
    <scope>NUCLEOTIDE SEQUENCE</scope>
    <source>
        <strain evidence="2">VKM Ac-1958</strain>
    </source>
</reference>
<dbReference type="EMBL" id="BSET01000002">
    <property type="protein sequence ID" value="GLK02554.1"/>
    <property type="molecule type" value="Genomic_DNA"/>
</dbReference>
<dbReference type="Gene3D" id="2.30.40.10">
    <property type="entry name" value="Urease, subunit C, domain 1"/>
    <property type="match status" value="1"/>
</dbReference>
<proteinExistence type="predicted"/>
<protein>
    <submittedName>
        <fullName evidence="2">Amidohydrolase</fullName>
    </submittedName>
</protein>
<evidence type="ECO:0000313" key="3">
    <source>
        <dbReference type="Proteomes" id="UP001142325"/>
    </source>
</evidence>
<dbReference type="Proteomes" id="UP001142325">
    <property type="component" value="Unassembled WGS sequence"/>
</dbReference>